<evidence type="ECO:0000313" key="2">
    <source>
        <dbReference type="EMBL" id="AKB44171.1"/>
    </source>
</evidence>
<evidence type="ECO:0000256" key="1">
    <source>
        <dbReference type="SAM" id="MobiDB-lite"/>
    </source>
</evidence>
<reference evidence="2 3" key="1">
    <citation type="submission" date="2014-07" db="EMBL/GenBank/DDBJ databases">
        <title>Methanogenic archaea and the global carbon cycle.</title>
        <authorList>
            <person name="Henriksen J.R."/>
            <person name="Luke J."/>
            <person name="Reinhart S."/>
            <person name="Benedict M.N."/>
            <person name="Youngblut N.D."/>
            <person name="Metcalf M.E."/>
            <person name="Whitaker R.J."/>
            <person name="Metcalf W.W."/>
        </authorList>
    </citation>
    <scope>NUCLEOTIDE SEQUENCE [LARGE SCALE GENOMIC DNA]</scope>
    <source>
        <strain evidence="2 3">Z-761</strain>
    </source>
</reference>
<dbReference type="Proteomes" id="UP000033096">
    <property type="component" value="Chromosome"/>
</dbReference>
<keyword evidence="3" id="KW-1185">Reference proteome</keyword>
<accession>A0A0E3LHF3</accession>
<dbReference type="HOGENOM" id="CLU_2679017_0_0_2"/>
<organism evidence="2 3">
    <name type="scientific">Methanosarcina vacuolata Z-761</name>
    <dbReference type="NCBI Taxonomy" id="1434123"/>
    <lineage>
        <taxon>Archaea</taxon>
        <taxon>Methanobacteriati</taxon>
        <taxon>Methanobacteriota</taxon>
        <taxon>Stenosarchaea group</taxon>
        <taxon>Methanomicrobia</taxon>
        <taxon>Methanosarcinales</taxon>
        <taxon>Methanosarcinaceae</taxon>
        <taxon>Methanosarcina</taxon>
    </lineage>
</organism>
<protein>
    <submittedName>
        <fullName evidence="2">Uncharacterized protein</fullName>
    </submittedName>
</protein>
<name>A0A0E3LHF3_9EURY</name>
<gene>
    <name evidence="2" type="ORF">MSVAZ_1902</name>
</gene>
<dbReference type="KEGG" id="mvc:MSVAZ_1902"/>
<sequence length="74" mass="7984">MAPNRRKRSTSSSTGKALKKNRSSAKGYGEIILSPIIPENIKITQKALAKSMGSLKSRTPRIVVPIIPIPVQTA</sequence>
<dbReference type="AlphaFoldDB" id="A0A0E3LHF3"/>
<evidence type="ECO:0000313" key="3">
    <source>
        <dbReference type="Proteomes" id="UP000033096"/>
    </source>
</evidence>
<proteinExistence type="predicted"/>
<feature type="region of interest" description="Disordered" evidence="1">
    <location>
        <begin position="1"/>
        <end position="25"/>
    </location>
</feature>
<dbReference type="EMBL" id="CP009520">
    <property type="protein sequence ID" value="AKB44171.1"/>
    <property type="molecule type" value="Genomic_DNA"/>
</dbReference>